<evidence type="ECO:0000256" key="1">
    <source>
        <dbReference type="SAM" id="MobiDB-lite"/>
    </source>
</evidence>
<feature type="compositionally biased region" description="Polar residues" evidence="1">
    <location>
        <begin position="10"/>
        <end position="19"/>
    </location>
</feature>
<dbReference type="EMBL" id="BJUA01000005">
    <property type="protein sequence ID" value="GEK17614.1"/>
    <property type="molecule type" value="Genomic_DNA"/>
</dbReference>
<reference evidence="2 3" key="1">
    <citation type="submission" date="2019-07" db="EMBL/GenBank/DDBJ databases">
        <title>Whole genome shotgun sequence of Cellulomonas persica NBRC 101101.</title>
        <authorList>
            <person name="Hosoyama A."/>
            <person name="Uohara A."/>
            <person name="Ohji S."/>
            <person name="Ichikawa N."/>
        </authorList>
    </citation>
    <scope>NUCLEOTIDE SEQUENCE [LARGE SCALE GENOMIC DNA]</scope>
    <source>
        <strain evidence="2 3">NBRC 101101</strain>
    </source>
</reference>
<feature type="region of interest" description="Disordered" evidence="1">
    <location>
        <begin position="1"/>
        <end position="21"/>
    </location>
</feature>
<evidence type="ECO:0000313" key="2">
    <source>
        <dbReference type="EMBL" id="GEK17614.1"/>
    </source>
</evidence>
<dbReference type="Proteomes" id="UP000321386">
    <property type="component" value="Unassembled WGS sequence"/>
</dbReference>
<organism evidence="2 3">
    <name type="scientific">Cellulomonas persica</name>
    <dbReference type="NCBI Taxonomy" id="76861"/>
    <lineage>
        <taxon>Bacteria</taxon>
        <taxon>Bacillati</taxon>
        <taxon>Actinomycetota</taxon>
        <taxon>Actinomycetes</taxon>
        <taxon>Micrococcales</taxon>
        <taxon>Cellulomonadaceae</taxon>
        <taxon>Cellulomonas</taxon>
    </lineage>
</organism>
<evidence type="ECO:0000313" key="3">
    <source>
        <dbReference type="Proteomes" id="UP000321386"/>
    </source>
</evidence>
<keyword evidence="3" id="KW-1185">Reference proteome</keyword>
<dbReference type="RefSeq" id="WP_186811437.1">
    <property type="nucleotide sequence ID" value="NZ_BJUA01000005.1"/>
</dbReference>
<accession>A0A510USH2</accession>
<proteinExistence type="predicted"/>
<gene>
    <name evidence="2" type="ORF">CPE01_13470</name>
</gene>
<comment type="caution">
    <text evidence="2">The sequence shown here is derived from an EMBL/GenBank/DDBJ whole genome shotgun (WGS) entry which is preliminary data.</text>
</comment>
<protein>
    <submittedName>
        <fullName evidence="2">Uncharacterized protein</fullName>
    </submittedName>
</protein>
<name>A0A510USH2_9CELL</name>
<dbReference type="AlphaFoldDB" id="A0A510USH2"/>
<sequence>MDQTGLPAEPSQSPTTPASFRTRAQAWSAMAAAAGALTALPTQRERAAA</sequence>